<proteinExistence type="predicted"/>
<dbReference type="PANTHER" id="PTHR21621:SF0">
    <property type="entry name" value="BETA-CITRYLGLUTAMATE SYNTHASE B-RELATED"/>
    <property type="match status" value="1"/>
</dbReference>
<dbReference type="InterPro" id="IPR048936">
    <property type="entry name" value="MvdD-like_ATPgrasp"/>
</dbReference>
<sequence length="330" mass="36347">MTEQILVLTDAEDVTAERVAALLTSRGAEVLLLDPGVVPAGAHVEMTAGGTGRVRRWLRLGDRDVDLDGLTCVWHRRPTAPVPPRTVGDPDVRAHLSGEVKTYLDGVWRALACRQVPATRDVIDRADRKAYHLAAAVDLGFAVPPTLITADPDRLLDFYDEHDGKIITKPLHRSPRGTAEAPMGRYTEPVSNRDLGYVAALRLSPMIVQAYVPKDVELRVTVVGAAVFAVEIHSQATRHTRYDWRRYDHENTPLRVHALPDDVAERCRALVDRLELSFGAIDLILTPEGEYVFLEINPNGQYDWLELATGLPITAAVVDLLLTGSVEVPA</sequence>
<dbReference type="RefSeq" id="WP_345129981.1">
    <property type="nucleotide sequence ID" value="NZ_BAABAT010000014.1"/>
</dbReference>
<evidence type="ECO:0000259" key="2">
    <source>
        <dbReference type="PROSITE" id="PS50975"/>
    </source>
</evidence>
<dbReference type="PROSITE" id="PS50975">
    <property type="entry name" value="ATP_GRASP"/>
    <property type="match status" value="1"/>
</dbReference>
<reference evidence="4" key="1">
    <citation type="journal article" date="2019" name="Int. J. Syst. Evol. Microbiol.">
        <title>The Global Catalogue of Microorganisms (GCM) 10K type strain sequencing project: providing services to taxonomists for standard genome sequencing and annotation.</title>
        <authorList>
            <consortium name="The Broad Institute Genomics Platform"/>
            <consortium name="The Broad Institute Genome Sequencing Center for Infectious Disease"/>
            <person name="Wu L."/>
            <person name="Ma J."/>
        </authorList>
    </citation>
    <scope>NUCLEOTIDE SEQUENCE [LARGE SCALE GENOMIC DNA]</scope>
    <source>
        <strain evidence="4">JCM 17441</strain>
    </source>
</reference>
<keyword evidence="4" id="KW-1185">Reference proteome</keyword>
<keyword evidence="1" id="KW-0067">ATP-binding</keyword>
<dbReference type="Pfam" id="PF21068">
    <property type="entry name" value="ATPgraspMvdD"/>
    <property type="match status" value="1"/>
</dbReference>
<evidence type="ECO:0000313" key="3">
    <source>
        <dbReference type="EMBL" id="GAA4252966.1"/>
    </source>
</evidence>
<dbReference type="SUPFAM" id="SSF56059">
    <property type="entry name" value="Glutathione synthetase ATP-binding domain-like"/>
    <property type="match status" value="1"/>
</dbReference>
<keyword evidence="1" id="KW-0547">Nucleotide-binding</keyword>
<dbReference type="EMBL" id="BAABAT010000014">
    <property type="protein sequence ID" value="GAA4252966.1"/>
    <property type="molecule type" value="Genomic_DNA"/>
</dbReference>
<dbReference type="InterPro" id="IPR011761">
    <property type="entry name" value="ATP-grasp"/>
</dbReference>
<dbReference type="PANTHER" id="PTHR21621">
    <property type="entry name" value="RIBOSOMAL PROTEIN S6 MODIFICATION PROTEIN"/>
    <property type="match status" value="1"/>
</dbReference>
<dbReference type="Gene3D" id="3.30.470.20">
    <property type="entry name" value="ATP-grasp fold, B domain"/>
    <property type="match status" value="1"/>
</dbReference>
<evidence type="ECO:0000256" key="1">
    <source>
        <dbReference type="PROSITE-ProRule" id="PRU00409"/>
    </source>
</evidence>
<organism evidence="3 4">
    <name type="scientific">Dactylosporangium darangshiense</name>
    <dbReference type="NCBI Taxonomy" id="579108"/>
    <lineage>
        <taxon>Bacteria</taxon>
        <taxon>Bacillati</taxon>
        <taxon>Actinomycetota</taxon>
        <taxon>Actinomycetes</taxon>
        <taxon>Micromonosporales</taxon>
        <taxon>Micromonosporaceae</taxon>
        <taxon>Dactylosporangium</taxon>
    </lineage>
</organism>
<gene>
    <name evidence="3" type="ORF">GCM10022255_051860</name>
</gene>
<dbReference type="Proteomes" id="UP001500620">
    <property type="component" value="Unassembled WGS sequence"/>
</dbReference>
<feature type="domain" description="ATP-grasp" evidence="2">
    <location>
        <begin position="133"/>
        <end position="322"/>
    </location>
</feature>
<name>A0ABP8DD03_9ACTN</name>
<comment type="caution">
    <text evidence="3">The sequence shown here is derived from an EMBL/GenBank/DDBJ whole genome shotgun (WGS) entry which is preliminary data.</text>
</comment>
<evidence type="ECO:0000313" key="4">
    <source>
        <dbReference type="Proteomes" id="UP001500620"/>
    </source>
</evidence>
<accession>A0ABP8DD03</accession>
<protein>
    <recommendedName>
        <fullName evidence="2">ATP-grasp domain-containing protein</fullName>
    </recommendedName>
</protein>